<name>A0A6A6S3G0_9PLEO</name>
<gene>
    <name evidence="2" type="ORF">P280DRAFT_549713</name>
</gene>
<reference evidence="2" key="1">
    <citation type="journal article" date="2020" name="Stud. Mycol.">
        <title>101 Dothideomycetes genomes: a test case for predicting lifestyles and emergence of pathogens.</title>
        <authorList>
            <person name="Haridas S."/>
            <person name="Albert R."/>
            <person name="Binder M."/>
            <person name="Bloem J."/>
            <person name="Labutti K."/>
            <person name="Salamov A."/>
            <person name="Andreopoulos B."/>
            <person name="Baker S."/>
            <person name="Barry K."/>
            <person name="Bills G."/>
            <person name="Bluhm B."/>
            <person name="Cannon C."/>
            <person name="Castanera R."/>
            <person name="Culley D."/>
            <person name="Daum C."/>
            <person name="Ezra D."/>
            <person name="Gonzalez J."/>
            <person name="Henrissat B."/>
            <person name="Kuo A."/>
            <person name="Liang C."/>
            <person name="Lipzen A."/>
            <person name="Lutzoni F."/>
            <person name="Magnuson J."/>
            <person name="Mondo S."/>
            <person name="Nolan M."/>
            <person name="Ohm R."/>
            <person name="Pangilinan J."/>
            <person name="Park H.-J."/>
            <person name="Ramirez L."/>
            <person name="Alfaro M."/>
            <person name="Sun H."/>
            <person name="Tritt A."/>
            <person name="Yoshinaga Y."/>
            <person name="Zwiers L.-H."/>
            <person name="Turgeon B."/>
            <person name="Goodwin S."/>
            <person name="Spatafora J."/>
            <person name="Crous P."/>
            <person name="Grigoriev I."/>
        </authorList>
    </citation>
    <scope>NUCLEOTIDE SEQUENCE</scope>
    <source>
        <strain evidence="2">CBS 473.64</strain>
    </source>
</reference>
<evidence type="ECO:0000313" key="3">
    <source>
        <dbReference type="Proteomes" id="UP000799753"/>
    </source>
</evidence>
<dbReference type="OrthoDB" id="3684005at2759"/>
<feature type="compositionally biased region" description="Polar residues" evidence="1">
    <location>
        <begin position="56"/>
        <end position="80"/>
    </location>
</feature>
<organism evidence="2 3">
    <name type="scientific">Massarina eburnea CBS 473.64</name>
    <dbReference type="NCBI Taxonomy" id="1395130"/>
    <lineage>
        <taxon>Eukaryota</taxon>
        <taxon>Fungi</taxon>
        <taxon>Dikarya</taxon>
        <taxon>Ascomycota</taxon>
        <taxon>Pezizomycotina</taxon>
        <taxon>Dothideomycetes</taxon>
        <taxon>Pleosporomycetidae</taxon>
        <taxon>Pleosporales</taxon>
        <taxon>Massarineae</taxon>
        <taxon>Massarinaceae</taxon>
        <taxon>Massarina</taxon>
    </lineage>
</organism>
<keyword evidence="3" id="KW-1185">Reference proteome</keyword>
<accession>A0A6A6S3G0</accession>
<sequence>MSNQDGDSRGRKHKEKPDPRSLPKTKDDPQGIPTFNLSNLDFQQYPATHSGYVSHGNPNTIRPPTGTLTPPFQFNQSYQANRPPPPIPSSAVGNEPMTTSHSPVQSSNENRRMMQRPGHLPSSRRRTIPQQPSEPSPQQFSKVPEQRERLSNEGVRVNAIESEEKPRPARTLQEHSTPLFRHGVVNGGILIDMAVYLSRSIGRDWPIYQWLKKHYIVPLNQISRDHGFIVEKKRYMIELIRAHARYHEIRPMPYGISLQRLWLSGFEPAYTTAKRPKEYPDDIGISREVLDGRSGVSDLEVASEGELGKYVQRGY</sequence>
<dbReference type="AlphaFoldDB" id="A0A6A6S3G0"/>
<dbReference type="Proteomes" id="UP000799753">
    <property type="component" value="Unassembled WGS sequence"/>
</dbReference>
<protein>
    <submittedName>
        <fullName evidence="2">Uncharacterized protein</fullName>
    </submittedName>
</protein>
<feature type="compositionally biased region" description="Basic and acidic residues" evidence="1">
    <location>
        <begin position="15"/>
        <end position="29"/>
    </location>
</feature>
<feature type="compositionally biased region" description="Low complexity" evidence="1">
    <location>
        <begin position="129"/>
        <end position="139"/>
    </location>
</feature>
<feature type="compositionally biased region" description="Polar residues" evidence="1">
    <location>
        <begin position="96"/>
        <end position="108"/>
    </location>
</feature>
<proteinExistence type="predicted"/>
<evidence type="ECO:0000313" key="2">
    <source>
        <dbReference type="EMBL" id="KAF2640938.1"/>
    </source>
</evidence>
<evidence type="ECO:0000256" key="1">
    <source>
        <dbReference type="SAM" id="MobiDB-lite"/>
    </source>
</evidence>
<feature type="region of interest" description="Disordered" evidence="1">
    <location>
        <begin position="1"/>
        <end position="155"/>
    </location>
</feature>
<dbReference type="EMBL" id="MU006784">
    <property type="protein sequence ID" value="KAF2640938.1"/>
    <property type="molecule type" value="Genomic_DNA"/>
</dbReference>
<feature type="compositionally biased region" description="Polar residues" evidence="1">
    <location>
        <begin position="33"/>
        <end position="47"/>
    </location>
</feature>